<organism evidence="4 6">
    <name type="scientific">Crassostrea virginica</name>
    <name type="common">Eastern oyster</name>
    <dbReference type="NCBI Taxonomy" id="6565"/>
    <lineage>
        <taxon>Eukaryota</taxon>
        <taxon>Metazoa</taxon>
        <taxon>Spiralia</taxon>
        <taxon>Lophotrochozoa</taxon>
        <taxon>Mollusca</taxon>
        <taxon>Bivalvia</taxon>
        <taxon>Autobranchia</taxon>
        <taxon>Pteriomorphia</taxon>
        <taxon>Ostreida</taxon>
        <taxon>Ostreoidea</taxon>
        <taxon>Ostreidae</taxon>
        <taxon>Crassostrea</taxon>
    </lineage>
</organism>
<dbReference type="InterPro" id="IPR050357">
    <property type="entry name" value="Arrestin_domain-protein"/>
</dbReference>
<dbReference type="SUPFAM" id="SSF81296">
    <property type="entry name" value="E set domains"/>
    <property type="match status" value="2"/>
</dbReference>
<evidence type="ECO:0000313" key="5">
    <source>
        <dbReference type="RefSeq" id="XP_022329052.1"/>
    </source>
</evidence>
<dbReference type="Gene3D" id="2.60.40.640">
    <property type="match status" value="2"/>
</dbReference>
<accession>A0A8B8DMQ2</accession>
<dbReference type="SMART" id="SM01017">
    <property type="entry name" value="Arrestin_C"/>
    <property type="match status" value="1"/>
</dbReference>
<feature type="compositionally biased region" description="Pro residues" evidence="2">
    <location>
        <begin position="328"/>
        <end position="372"/>
    </location>
</feature>
<sequence>MGKLRSFLITLDSSQDVYFAGQTISGKLVVELDAQMHMREIRLKFKGVADVHWTETETTGTGSNQRTETVSYTAHESYFEQRVPVYGKGVGMGEDNCLPPGQHVYPFTFQLPPNIPSSFEGGEGFVRYSIKGTIDKPWKFDHDTKRLFTVASPLDLNEYPNAANEVQNQKQKFICCCCCKSGPLSGMIRLNRSGFVPGETLAFITEILNMSSRDCTPCVRLCMLTLLHATSKTKTLTREICRQMHDTVLPGDSEVWSASLTQIPPLPPSFLVGCSIIDINYVLELVLEPSGPAYDLHVPVPVIIGSVPLVSVFRQYQTQYGVPSIHEAPPPAFPSTEAPPPAFPSTEAPPPAFPSKEAPPPAFPSTEAPPPIVSSAPSELPPPSYSECVFGKTNIREVDDTEYTRGEMNYAPAYAYYDWSKQTQFK</sequence>
<dbReference type="InterPro" id="IPR014756">
    <property type="entry name" value="Ig_E-set"/>
</dbReference>
<evidence type="ECO:0000256" key="2">
    <source>
        <dbReference type="SAM" id="MobiDB-lite"/>
    </source>
</evidence>
<dbReference type="GeneID" id="111127992"/>
<feature type="region of interest" description="Disordered" evidence="2">
    <location>
        <begin position="327"/>
        <end position="386"/>
    </location>
</feature>
<evidence type="ECO:0000313" key="6">
    <source>
        <dbReference type="RefSeq" id="XP_022329053.1"/>
    </source>
</evidence>
<dbReference type="Pfam" id="PF02752">
    <property type="entry name" value="Arrestin_C"/>
    <property type="match status" value="1"/>
</dbReference>
<dbReference type="RefSeq" id="XP_022329053.1">
    <property type="nucleotide sequence ID" value="XM_022473345.1"/>
</dbReference>
<gene>
    <name evidence="5 6" type="primary">LOC111127992</name>
</gene>
<evidence type="ECO:0000259" key="3">
    <source>
        <dbReference type="SMART" id="SM01017"/>
    </source>
</evidence>
<dbReference type="PANTHER" id="PTHR11188:SF176">
    <property type="entry name" value="ARRESTIN DOMAIN-CONTAINING PROTEIN 1"/>
    <property type="match status" value="1"/>
</dbReference>
<dbReference type="Proteomes" id="UP000694844">
    <property type="component" value="Chromosome 4"/>
</dbReference>
<keyword evidence="4" id="KW-1185">Reference proteome</keyword>
<dbReference type="OrthoDB" id="2333384at2759"/>
<feature type="domain" description="Arrestin C-terminal-like" evidence="3">
    <location>
        <begin position="180"/>
        <end position="309"/>
    </location>
</feature>
<evidence type="ECO:0000313" key="4">
    <source>
        <dbReference type="Proteomes" id="UP000694844"/>
    </source>
</evidence>
<dbReference type="InterPro" id="IPR011022">
    <property type="entry name" value="Arrestin_C-like"/>
</dbReference>
<dbReference type="InterPro" id="IPR014752">
    <property type="entry name" value="Arrestin-like_C"/>
</dbReference>
<proteinExistence type="inferred from homology"/>
<dbReference type="PANTHER" id="PTHR11188">
    <property type="entry name" value="ARRESTIN DOMAIN CONTAINING PROTEIN"/>
    <property type="match status" value="1"/>
</dbReference>
<dbReference type="KEGG" id="cvn:111127992"/>
<dbReference type="RefSeq" id="XP_022329052.1">
    <property type="nucleotide sequence ID" value="XM_022473344.1"/>
</dbReference>
<protein>
    <submittedName>
        <fullName evidence="5 6">Arrestin domain-containing protein 3-like isoform X1</fullName>
    </submittedName>
</protein>
<dbReference type="AlphaFoldDB" id="A0A8B8DMQ2"/>
<dbReference type="Pfam" id="PF00339">
    <property type="entry name" value="Arrestin_N"/>
    <property type="match status" value="1"/>
</dbReference>
<comment type="similarity">
    <text evidence="1">Belongs to the arrestin family.</text>
</comment>
<dbReference type="InterPro" id="IPR011021">
    <property type="entry name" value="Arrestin-like_N"/>
</dbReference>
<dbReference type="GO" id="GO:0015031">
    <property type="term" value="P:protein transport"/>
    <property type="evidence" value="ECO:0007669"/>
    <property type="project" value="TreeGrafter"/>
</dbReference>
<name>A0A8B8DMQ2_CRAVI</name>
<reference evidence="5 6" key="1">
    <citation type="submission" date="2025-04" db="UniProtKB">
        <authorList>
            <consortium name="RefSeq"/>
        </authorList>
    </citation>
    <scope>IDENTIFICATION</scope>
    <source>
        <tissue evidence="5 6">Whole sample</tissue>
    </source>
</reference>
<dbReference type="GO" id="GO:0005737">
    <property type="term" value="C:cytoplasm"/>
    <property type="evidence" value="ECO:0007669"/>
    <property type="project" value="TreeGrafter"/>
</dbReference>
<evidence type="ECO:0000256" key="1">
    <source>
        <dbReference type="ARBA" id="ARBA00005298"/>
    </source>
</evidence>